<reference evidence="8" key="1">
    <citation type="journal article" date="2017" name="Nature">
        <title>The genome of Chenopodium quinoa.</title>
        <authorList>
            <person name="Jarvis D.E."/>
            <person name="Ho Y.S."/>
            <person name="Lightfoot D.J."/>
            <person name="Schmoeckel S.M."/>
            <person name="Li B."/>
            <person name="Borm T.J.A."/>
            <person name="Ohyanagi H."/>
            <person name="Mineta K."/>
            <person name="Michell C.T."/>
            <person name="Saber N."/>
            <person name="Kharbatia N.M."/>
            <person name="Rupper R.R."/>
            <person name="Sharp A.R."/>
            <person name="Dally N."/>
            <person name="Boughton B.A."/>
            <person name="Woo Y.H."/>
            <person name="Gao G."/>
            <person name="Schijlen E.G.W.M."/>
            <person name="Guo X."/>
            <person name="Momin A.A."/>
            <person name="Negrao S."/>
            <person name="Al-Babili S."/>
            <person name="Gehring C."/>
            <person name="Roessner U."/>
            <person name="Jung C."/>
            <person name="Murphy K."/>
            <person name="Arold S.T."/>
            <person name="Gojobori T."/>
            <person name="van der Linden C.G."/>
            <person name="van Loo E.N."/>
            <person name="Jellen E.N."/>
            <person name="Maughan P.J."/>
            <person name="Tester M."/>
        </authorList>
    </citation>
    <scope>NUCLEOTIDE SEQUENCE [LARGE SCALE GENOMIC DNA]</scope>
    <source>
        <strain evidence="8">cv. PI 614886</strain>
    </source>
</reference>
<dbReference type="OrthoDB" id="10249888at2759"/>
<dbReference type="OMA" id="PQGENPM"/>
<keyword evidence="3" id="KW-0378">Hydrolase</keyword>
<dbReference type="EC" id="3.1.3.16" evidence="2"/>
<evidence type="ECO:0000256" key="1">
    <source>
        <dbReference type="ARBA" id="ARBA00004123"/>
    </source>
</evidence>
<dbReference type="CDD" id="cd07521">
    <property type="entry name" value="HAD_FCP1-like"/>
    <property type="match status" value="1"/>
</dbReference>
<dbReference type="InterPro" id="IPR004274">
    <property type="entry name" value="FCP1_dom"/>
</dbReference>
<dbReference type="InterPro" id="IPR036412">
    <property type="entry name" value="HAD-like_sf"/>
</dbReference>
<evidence type="ECO:0000313" key="8">
    <source>
        <dbReference type="EnsemblPlants" id="AUR62016400-RA:cds"/>
    </source>
</evidence>
<organism evidence="8 9">
    <name type="scientific">Chenopodium quinoa</name>
    <name type="common">Quinoa</name>
    <dbReference type="NCBI Taxonomy" id="63459"/>
    <lineage>
        <taxon>Eukaryota</taxon>
        <taxon>Viridiplantae</taxon>
        <taxon>Streptophyta</taxon>
        <taxon>Embryophyta</taxon>
        <taxon>Tracheophyta</taxon>
        <taxon>Spermatophyta</taxon>
        <taxon>Magnoliopsida</taxon>
        <taxon>eudicotyledons</taxon>
        <taxon>Gunneridae</taxon>
        <taxon>Pentapetalae</taxon>
        <taxon>Caryophyllales</taxon>
        <taxon>Chenopodiaceae</taxon>
        <taxon>Chenopodioideae</taxon>
        <taxon>Atripliceae</taxon>
        <taxon>Chenopodium</taxon>
    </lineage>
</organism>
<evidence type="ECO:0000256" key="4">
    <source>
        <dbReference type="ARBA" id="ARBA00023242"/>
    </source>
</evidence>
<evidence type="ECO:0000313" key="9">
    <source>
        <dbReference type="Proteomes" id="UP000596660"/>
    </source>
</evidence>
<dbReference type="AlphaFoldDB" id="A0A803LN71"/>
<evidence type="ECO:0000259" key="7">
    <source>
        <dbReference type="PROSITE" id="PS50969"/>
    </source>
</evidence>
<dbReference type="Gene3D" id="3.40.50.1000">
    <property type="entry name" value="HAD superfamily/HAD-like"/>
    <property type="match status" value="1"/>
</dbReference>
<dbReference type="GO" id="GO:0005634">
    <property type="term" value="C:nucleus"/>
    <property type="evidence" value="ECO:0007669"/>
    <property type="project" value="UniProtKB-SubCell"/>
</dbReference>
<evidence type="ECO:0000256" key="2">
    <source>
        <dbReference type="ARBA" id="ARBA00013081"/>
    </source>
</evidence>
<sequence>MKEILELCMKSLECSHPSFMDNKCSWTFDCGDPIKLPFRFIHPNLTLNLDEVTHIQYDYTQVLFNRKKLHLVLDLDHTLIHARKIKKFKSKHRRQNIRAMMSYDDISEFKLSSGEEFVVKLRPGVHEFLEKVSTMFDLSICTMGTREYAHKVVEKLGGLDKFLWVIAREDCVKANQKALDVVLSCREATLIVDDTESVWEESCKANLIKINPYDYDFVPLEKEKKVLLDRELARVLDILRGVYNGFYDGGNEKDESAKDARKELEKVMISRPELGCSNQEQHDKDEKLGVDEVVATSKPKRLRIRLN</sequence>
<dbReference type="GO" id="GO:0008420">
    <property type="term" value="F:RNA polymerase II CTD heptapeptide repeat phosphatase activity"/>
    <property type="evidence" value="ECO:0007669"/>
    <property type="project" value="InterPro"/>
</dbReference>
<name>A0A803LN71_CHEQI</name>
<evidence type="ECO:0000256" key="5">
    <source>
        <dbReference type="ARBA" id="ARBA00047761"/>
    </source>
</evidence>
<feature type="domain" description="FCP1 homology" evidence="7">
    <location>
        <begin position="64"/>
        <end position="239"/>
    </location>
</feature>
<dbReference type="Gramene" id="AUR62016400-RA">
    <property type="protein sequence ID" value="AUR62016400-RA:cds"/>
    <property type="gene ID" value="AUR62016400"/>
</dbReference>
<comment type="subcellular location">
    <subcellularLocation>
        <location evidence="1">Nucleus</location>
    </subcellularLocation>
</comment>
<dbReference type="Proteomes" id="UP000596660">
    <property type="component" value="Unplaced"/>
</dbReference>
<dbReference type="SMART" id="SM00577">
    <property type="entry name" value="CPDc"/>
    <property type="match status" value="1"/>
</dbReference>
<dbReference type="KEGG" id="cqi:110703098"/>
<dbReference type="RefSeq" id="XP_021736544.1">
    <property type="nucleotide sequence ID" value="XM_021880852.1"/>
</dbReference>
<dbReference type="SUPFAM" id="SSF56784">
    <property type="entry name" value="HAD-like"/>
    <property type="match status" value="1"/>
</dbReference>
<dbReference type="PROSITE" id="PS50969">
    <property type="entry name" value="FCP1"/>
    <property type="match status" value="1"/>
</dbReference>
<dbReference type="GeneID" id="110703098"/>
<keyword evidence="9" id="KW-1185">Reference proteome</keyword>
<dbReference type="PANTHER" id="PTHR23081:SF36">
    <property type="entry name" value="RNA POLYMERASE II SUBUNIT A C-TERMINAL DOMAIN PHOSPHATASE"/>
    <property type="match status" value="1"/>
</dbReference>
<dbReference type="InterPro" id="IPR039189">
    <property type="entry name" value="Fcp1"/>
</dbReference>
<dbReference type="Pfam" id="PF03031">
    <property type="entry name" value="NIF"/>
    <property type="match status" value="1"/>
</dbReference>
<proteinExistence type="predicted"/>
<reference evidence="8" key="2">
    <citation type="submission" date="2021-03" db="UniProtKB">
        <authorList>
            <consortium name="EnsemblPlants"/>
        </authorList>
    </citation>
    <scope>IDENTIFICATION</scope>
</reference>
<comment type="catalytic activity">
    <reaction evidence="6">
        <text>O-phospho-L-threonyl-[protein] + H2O = L-threonyl-[protein] + phosphate</text>
        <dbReference type="Rhea" id="RHEA:47004"/>
        <dbReference type="Rhea" id="RHEA-COMP:11060"/>
        <dbReference type="Rhea" id="RHEA-COMP:11605"/>
        <dbReference type="ChEBI" id="CHEBI:15377"/>
        <dbReference type="ChEBI" id="CHEBI:30013"/>
        <dbReference type="ChEBI" id="CHEBI:43474"/>
        <dbReference type="ChEBI" id="CHEBI:61977"/>
        <dbReference type="EC" id="3.1.3.16"/>
    </reaction>
</comment>
<evidence type="ECO:0000256" key="6">
    <source>
        <dbReference type="ARBA" id="ARBA00048336"/>
    </source>
</evidence>
<evidence type="ECO:0000256" key="3">
    <source>
        <dbReference type="ARBA" id="ARBA00022801"/>
    </source>
</evidence>
<dbReference type="PANTHER" id="PTHR23081">
    <property type="entry name" value="RNA POLYMERASE II CTD PHOSPHATASE"/>
    <property type="match status" value="1"/>
</dbReference>
<dbReference type="EnsemblPlants" id="AUR62016400-RA">
    <property type="protein sequence ID" value="AUR62016400-RA:cds"/>
    <property type="gene ID" value="AUR62016400"/>
</dbReference>
<gene>
    <name evidence="8" type="primary">LOC110703098</name>
</gene>
<protein>
    <recommendedName>
        <fullName evidence="2">protein-serine/threonine phosphatase</fullName>
        <ecNumber evidence="2">3.1.3.16</ecNumber>
    </recommendedName>
</protein>
<dbReference type="InterPro" id="IPR023214">
    <property type="entry name" value="HAD_sf"/>
</dbReference>
<keyword evidence="4" id="KW-0539">Nucleus</keyword>
<comment type="catalytic activity">
    <reaction evidence="5">
        <text>O-phospho-L-seryl-[protein] + H2O = L-seryl-[protein] + phosphate</text>
        <dbReference type="Rhea" id="RHEA:20629"/>
        <dbReference type="Rhea" id="RHEA-COMP:9863"/>
        <dbReference type="Rhea" id="RHEA-COMP:11604"/>
        <dbReference type="ChEBI" id="CHEBI:15377"/>
        <dbReference type="ChEBI" id="CHEBI:29999"/>
        <dbReference type="ChEBI" id="CHEBI:43474"/>
        <dbReference type="ChEBI" id="CHEBI:83421"/>
        <dbReference type="EC" id="3.1.3.16"/>
    </reaction>
</comment>
<accession>A0A803LN71</accession>